<dbReference type="InterPro" id="IPR051908">
    <property type="entry name" value="Ribosomal_N-acetyltransferase"/>
</dbReference>
<name>A0ABY5L4X4_9CELL</name>
<dbReference type="PANTHER" id="PTHR43441:SF11">
    <property type="entry name" value="RIBOSOMAL-PROTEIN-SERINE ACETYLTRANSFERASE"/>
    <property type="match status" value="1"/>
</dbReference>
<keyword evidence="3" id="KW-1185">Reference proteome</keyword>
<dbReference type="PANTHER" id="PTHR43441">
    <property type="entry name" value="RIBOSOMAL-PROTEIN-SERINE ACETYLTRANSFERASE"/>
    <property type="match status" value="1"/>
</dbReference>
<dbReference type="EMBL" id="CP101988">
    <property type="protein sequence ID" value="UUI76642.1"/>
    <property type="molecule type" value="Genomic_DNA"/>
</dbReference>
<evidence type="ECO:0000259" key="1">
    <source>
        <dbReference type="Pfam" id="PF13302"/>
    </source>
</evidence>
<proteinExistence type="predicted"/>
<protein>
    <submittedName>
        <fullName evidence="2">GNAT family N-acetyltransferase</fullName>
    </submittedName>
</protein>
<dbReference type="InterPro" id="IPR000182">
    <property type="entry name" value="GNAT_dom"/>
</dbReference>
<dbReference type="Gene3D" id="3.40.630.30">
    <property type="match status" value="1"/>
</dbReference>
<organism evidence="2 3">
    <name type="scientific">Cellulomonas chengniuliangii</name>
    <dbReference type="NCBI Taxonomy" id="2968084"/>
    <lineage>
        <taxon>Bacteria</taxon>
        <taxon>Bacillati</taxon>
        <taxon>Actinomycetota</taxon>
        <taxon>Actinomycetes</taxon>
        <taxon>Micrococcales</taxon>
        <taxon>Cellulomonadaceae</taxon>
        <taxon>Cellulomonas</taxon>
    </lineage>
</organism>
<accession>A0ABY5L4X4</accession>
<evidence type="ECO:0000313" key="3">
    <source>
        <dbReference type="Proteomes" id="UP001316189"/>
    </source>
</evidence>
<evidence type="ECO:0000313" key="2">
    <source>
        <dbReference type="EMBL" id="UUI76642.1"/>
    </source>
</evidence>
<dbReference type="Proteomes" id="UP001316189">
    <property type="component" value="Chromosome"/>
</dbReference>
<sequence length="232" mass="25472">MTMTTTTDVAGWPLAGLRVAHRDLELRYLSDELLHDLAAVAAGGVHAPDVMPFTKPWTRGTPEEVARNVLVYQWGLRSELTPAKWSIELAVVLEGRVVGVQGMYTRDFAITREVTTGSWLGLPFQGRGTGARMRALVLQLAFEGFGAQLARTEAFVDNPASNRVTRKLGYLPDGTVTSVRDGQRAVSNRYRLDREGWDRRAAAGGFVLEGVELHGVDEARRFLAIDEGAHLA</sequence>
<dbReference type="SUPFAM" id="SSF55729">
    <property type="entry name" value="Acyl-CoA N-acyltransferases (Nat)"/>
    <property type="match status" value="1"/>
</dbReference>
<dbReference type="InterPro" id="IPR016181">
    <property type="entry name" value="Acyl_CoA_acyltransferase"/>
</dbReference>
<reference evidence="2 3" key="1">
    <citation type="submission" date="2022-07" db="EMBL/GenBank/DDBJ databases">
        <title>Novel species in genus cellulomonas.</title>
        <authorList>
            <person name="Ye L."/>
        </authorList>
    </citation>
    <scope>NUCLEOTIDE SEQUENCE [LARGE SCALE GENOMIC DNA]</scope>
    <source>
        <strain evidence="3">zg-Y338</strain>
    </source>
</reference>
<feature type="domain" description="N-acetyltransferase" evidence="1">
    <location>
        <begin position="24"/>
        <end position="170"/>
    </location>
</feature>
<gene>
    <name evidence="2" type="ORF">NP064_07095</name>
</gene>
<dbReference type="RefSeq" id="WP_227568924.1">
    <property type="nucleotide sequence ID" value="NZ_CP101988.1"/>
</dbReference>
<dbReference type="Pfam" id="PF13302">
    <property type="entry name" value="Acetyltransf_3"/>
    <property type="match status" value="1"/>
</dbReference>